<evidence type="ECO:0000256" key="1">
    <source>
        <dbReference type="SAM" id="MobiDB-lite"/>
    </source>
</evidence>
<comment type="caution">
    <text evidence="4">The sequence shown here is derived from an EMBL/GenBank/DDBJ whole genome shotgun (WGS) entry which is preliminary data.</text>
</comment>
<dbReference type="InterPro" id="IPR003959">
    <property type="entry name" value="ATPase_AAA_core"/>
</dbReference>
<evidence type="ECO:0000313" key="5">
    <source>
        <dbReference type="Proteomes" id="UP000324298"/>
    </source>
</evidence>
<dbReference type="Pfam" id="PF13514">
    <property type="entry name" value="AAA_27"/>
    <property type="match status" value="1"/>
</dbReference>
<protein>
    <submittedName>
        <fullName evidence="4">Uncharacterized protein</fullName>
    </submittedName>
</protein>
<reference evidence="4 5" key="1">
    <citation type="submission" date="2019-04" db="EMBL/GenBank/DDBJ databases">
        <title>Geobacter ruber sp. nov., ferric-reducing bacteria isolated from paddy soil.</title>
        <authorList>
            <person name="Xu Z."/>
            <person name="Masuda Y."/>
            <person name="Itoh H."/>
            <person name="Senoo K."/>
        </authorList>
    </citation>
    <scope>NUCLEOTIDE SEQUENCE [LARGE SCALE GENOMIC DNA]</scope>
    <source>
        <strain evidence="4 5">Red88</strain>
    </source>
</reference>
<evidence type="ECO:0000259" key="3">
    <source>
        <dbReference type="Pfam" id="PF13514"/>
    </source>
</evidence>
<gene>
    <name evidence="4" type="ORF">ET418_13800</name>
</gene>
<organism evidence="4 5">
    <name type="scientific">Oryzomonas rubra</name>
    <dbReference type="NCBI Taxonomy" id="2509454"/>
    <lineage>
        <taxon>Bacteria</taxon>
        <taxon>Pseudomonadati</taxon>
        <taxon>Thermodesulfobacteriota</taxon>
        <taxon>Desulfuromonadia</taxon>
        <taxon>Geobacterales</taxon>
        <taxon>Geobacteraceae</taxon>
        <taxon>Oryzomonas</taxon>
    </lineage>
</organism>
<dbReference type="PANTHER" id="PTHR32182:SF22">
    <property type="entry name" value="ATP-DEPENDENT ENDONUCLEASE, OLD FAMILY-RELATED"/>
    <property type="match status" value="1"/>
</dbReference>
<dbReference type="AlphaFoldDB" id="A0A5A9XDX6"/>
<dbReference type="OrthoDB" id="5468457at2"/>
<dbReference type="Pfam" id="PF13304">
    <property type="entry name" value="AAA_21"/>
    <property type="match status" value="1"/>
</dbReference>
<dbReference type="PANTHER" id="PTHR32182">
    <property type="entry name" value="DNA REPLICATION AND REPAIR PROTEIN RECF"/>
    <property type="match status" value="1"/>
</dbReference>
<dbReference type="Proteomes" id="UP000324298">
    <property type="component" value="Unassembled WGS sequence"/>
</dbReference>
<dbReference type="RefSeq" id="WP_149308467.1">
    <property type="nucleotide sequence ID" value="NZ_SRSD01000008.1"/>
</dbReference>
<accession>A0A5A9XDX6</accession>
<dbReference type="InterPro" id="IPR027417">
    <property type="entry name" value="P-loop_NTPase"/>
</dbReference>
<dbReference type="GO" id="GO:0016887">
    <property type="term" value="F:ATP hydrolysis activity"/>
    <property type="evidence" value="ECO:0007669"/>
    <property type="project" value="InterPro"/>
</dbReference>
<proteinExistence type="predicted"/>
<dbReference type="GO" id="GO:0000731">
    <property type="term" value="P:DNA synthesis involved in DNA repair"/>
    <property type="evidence" value="ECO:0007669"/>
    <property type="project" value="TreeGrafter"/>
</dbReference>
<dbReference type="EMBL" id="SRSD01000008">
    <property type="protein sequence ID" value="KAA0889841.1"/>
    <property type="molecule type" value="Genomic_DNA"/>
</dbReference>
<keyword evidence="5" id="KW-1185">Reference proteome</keyword>
<dbReference type="Gene3D" id="3.40.50.300">
    <property type="entry name" value="P-loop containing nucleotide triphosphate hydrolases"/>
    <property type="match status" value="2"/>
</dbReference>
<feature type="region of interest" description="Disordered" evidence="1">
    <location>
        <begin position="195"/>
        <end position="218"/>
    </location>
</feature>
<evidence type="ECO:0000313" key="4">
    <source>
        <dbReference type="EMBL" id="KAA0889841.1"/>
    </source>
</evidence>
<evidence type="ECO:0000259" key="2">
    <source>
        <dbReference type="Pfam" id="PF13304"/>
    </source>
</evidence>
<feature type="domain" description="YhaN AAA" evidence="3">
    <location>
        <begin position="1"/>
        <end position="63"/>
    </location>
</feature>
<feature type="domain" description="ATPase AAA-type core" evidence="2">
    <location>
        <begin position="431"/>
        <end position="504"/>
    </location>
</feature>
<name>A0A5A9XDX6_9BACT</name>
<sequence length="611" mass="68504">MRLRYLYLPDYGPLKEVAVVFGQNRHIENRKGTINFVVGLNGAGKSSLLRAIYDVFHCLSREELPKFPVTMTYDIVKGSQCVTTVFHRPQGPPSACFLAPTPDPLNFETAEEWQGYVENTLVPKGNADILDMYVAGDRLKGNGNLRNLLPSRVLAYTSGDLTPWHSMIYPCFPMDELTDDPESFVVTQERPYGWTEEQESVDARVSDVSNRPMKKKSADDTPFNERCILLSPGDIRLAAVSVGLWKAALDLEENPEDDQQMALRRRYLEQIESKKVHRDEDVARRLLNELDWLWPTHASFLLADTNNVSRYTTDPVRCFWLHALADAVVRHPLDESLSVVTLGHCPPVRPEKLAGDEALEELLKLGGEPMRNARCGAEALRRLFAGEQSAGESLWSIFQTLASWRALGLLKDAQLTVKRIHQVPDIEGRLDDSVISYDSFSDGEQMLLGRMALLLLLRGQENSLLLLDEPESHFNDAWKRQIIDLVDDSILKNTAAHVLVSTHTSLALTDVFSCEITRLSKEQGVTTAQPVMFPTFGADPGRILLHVFGAPDLIGARAAEFLRSKLDPAKWPAEDREKLRTLIDEIGSGWPRAKLMEILDELEGTDAAPNP</sequence>
<dbReference type="SUPFAM" id="SSF52540">
    <property type="entry name" value="P-loop containing nucleoside triphosphate hydrolases"/>
    <property type="match status" value="1"/>
</dbReference>
<dbReference type="InterPro" id="IPR038734">
    <property type="entry name" value="YhaN_AAA"/>
</dbReference>
<dbReference type="CDD" id="cd00267">
    <property type="entry name" value="ABC_ATPase"/>
    <property type="match status" value="1"/>
</dbReference>
<dbReference type="GO" id="GO:0005524">
    <property type="term" value="F:ATP binding"/>
    <property type="evidence" value="ECO:0007669"/>
    <property type="project" value="InterPro"/>
</dbReference>
<dbReference type="GO" id="GO:0006302">
    <property type="term" value="P:double-strand break repair"/>
    <property type="evidence" value="ECO:0007669"/>
    <property type="project" value="TreeGrafter"/>
</dbReference>